<dbReference type="EMBL" id="BARS01049911">
    <property type="protein sequence ID" value="GAG38085.1"/>
    <property type="molecule type" value="Genomic_DNA"/>
</dbReference>
<organism evidence="2">
    <name type="scientific">marine sediment metagenome</name>
    <dbReference type="NCBI Taxonomy" id="412755"/>
    <lineage>
        <taxon>unclassified sequences</taxon>
        <taxon>metagenomes</taxon>
        <taxon>ecological metagenomes</taxon>
    </lineage>
</organism>
<dbReference type="SUPFAM" id="SSF52768">
    <property type="entry name" value="Arginase/deacetylase"/>
    <property type="match status" value="1"/>
</dbReference>
<protein>
    <recommendedName>
        <fullName evidence="1">Histone deacetylase domain-containing protein</fullName>
    </recommendedName>
</protein>
<accession>X0X4Z9</accession>
<dbReference type="Gene3D" id="3.40.800.20">
    <property type="entry name" value="Histone deacetylase domain"/>
    <property type="match status" value="1"/>
</dbReference>
<proteinExistence type="predicted"/>
<dbReference type="GO" id="GO:0004407">
    <property type="term" value="F:histone deacetylase activity"/>
    <property type="evidence" value="ECO:0007669"/>
    <property type="project" value="TreeGrafter"/>
</dbReference>
<evidence type="ECO:0000259" key="1">
    <source>
        <dbReference type="Pfam" id="PF00850"/>
    </source>
</evidence>
<dbReference type="InterPro" id="IPR023801">
    <property type="entry name" value="His_deacetylse_dom"/>
</dbReference>
<sequence length="143" mass="15311">MKKAAFVYGEGLTQRDSRVDEVFGPTRLQYTYELLKSYQAFASPASILVAPEDAPEASLLSFHTEEYVAAVRSFSNGEKTFTPARFNFSELGDNPIYPGMYELSTLVVGASLRAAELVSAGGVDVAFNSSGGLHHAAPDHASG</sequence>
<comment type="caution">
    <text evidence="2">The sequence shown here is derived from an EMBL/GenBank/DDBJ whole genome shotgun (WGS) entry which is preliminary data.</text>
</comment>
<dbReference type="PANTHER" id="PTHR10625:SF10">
    <property type="entry name" value="HISTONE DEACETYLASE HDAC1"/>
    <property type="match status" value="1"/>
</dbReference>
<dbReference type="Pfam" id="PF00850">
    <property type="entry name" value="Hist_deacetyl"/>
    <property type="match status" value="1"/>
</dbReference>
<evidence type="ECO:0000313" key="2">
    <source>
        <dbReference type="EMBL" id="GAG38085.1"/>
    </source>
</evidence>
<dbReference type="AlphaFoldDB" id="X0X4Z9"/>
<reference evidence="2" key="1">
    <citation type="journal article" date="2014" name="Front. Microbiol.">
        <title>High frequency of phylogenetically diverse reductive dehalogenase-homologous genes in deep subseafloor sedimentary metagenomes.</title>
        <authorList>
            <person name="Kawai M."/>
            <person name="Futagami T."/>
            <person name="Toyoda A."/>
            <person name="Takaki Y."/>
            <person name="Nishi S."/>
            <person name="Hori S."/>
            <person name="Arai W."/>
            <person name="Tsubouchi T."/>
            <person name="Morono Y."/>
            <person name="Uchiyama I."/>
            <person name="Ito T."/>
            <person name="Fujiyama A."/>
            <person name="Inagaki F."/>
            <person name="Takami H."/>
        </authorList>
    </citation>
    <scope>NUCLEOTIDE SEQUENCE</scope>
    <source>
        <strain evidence="2">Expedition CK06-06</strain>
    </source>
</reference>
<dbReference type="PANTHER" id="PTHR10625">
    <property type="entry name" value="HISTONE DEACETYLASE HDAC1-RELATED"/>
    <property type="match status" value="1"/>
</dbReference>
<dbReference type="InterPro" id="IPR037138">
    <property type="entry name" value="His_deacetylse_dom_sf"/>
</dbReference>
<feature type="non-terminal residue" evidence="2">
    <location>
        <position position="143"/>
    </location>
</feature>
<gene>
    <name evidence="2" type="ORF">S01H1_74590</name>
</gene>
<dbReference type="InterPro" id="IPR023696">
    <property type="entry name" value="Ureohydrolase_dom_sf"/>
</dbReference>
<feature type="domain" description="Histone deacetylase" evidence="1">
    <location>
        <begin position="23"/>
        <end position="143"/>
    </location>
</feature>
<name>X0X4Z9_9ZZZZ</name>
<dbReference type="GO" id="GO:0040029">
    <property type="term" value="P:epigenetic regulation of gene expression"/>
    <property type="evidence" value="ECO:0007669"/>
    <property type="project" value="TreeGrafter"/>
</dbReference>